<protein>
    <submittedName>
        <fullName evidence="1">Uncharacterized protein</fullName>
    </submittedName>
</protein>
<evidence type="ECO:0000313" key="2">
    <source>
        <dbReference type="Proteomes" id="UP000198221"/>
    </source>
</evidence>
<name>A0A1C5JPG3_9ACTN</name>
<dbReference type="AlphaFoldDB" id="A0A1C5JPG3"/>
<reference evidence="2" key="1">
    <citation type="submission" date="2016-06" db="EMBL/GenBank/DDBJ databases">
        <authorList>
            <person name="Varghese N."/>
            <person name="Submissions Spin"/>
        </authorList>
    </citation>
    <scope>NUCLEOTIDE SEQUENCE [LARGE SCALE GENOMIC DNA]</scope>
    <source>
        <strain evidence="2">DSM 43819</strain>
    </source>
</reference>
<sequence length="178" mass="19828">MARRFEAIVCTDVTLQTAAEVGERLREWLLRQEILLPELNAEQAHPAGSQAAQTTSCSCWQAGVDGDLLGTAKLIIGRNIYWSEWGHNLHCPVCQHTVEPEDDEALEAMAQWERGEPAGEVGCPDCGLRRPLADWDSDWGYGNLGIEFWDWQPLAYSFVHRVGRITDSRVTVAHGGRG</sequence>
<evidence type="ECO:0000313" key="1">
    <source>
        <dbReference type="EMBL" id="SCG72407.1"/>
    </source>
</evidence>
<accession>A0A1C5JPG3</accession>
<organism evidence="1 2">
    <name type="scientific">Micromonospora inositola</name>
    <dbReference type="NCBI Taxonomy" id="47865"/>
    <lineage>
        <taxon>Bacteria</taxon>
        <taxon>Bacillati</taxon>
        <taxon>Actinomycetota</taxon>
        <taxon>Actinomycetes</taxon>
        <taxon>Micromonosporales</taxon>
        <taxon>Micromonosporaceae</taxon>
        <taxon>Micromonospora</taxon>
    </lineage>
</organism>
<keyword evidence="2" id="KW-1185">Reference proteome</keyword>
<dbReference type="Proteomes" id="UP000198221">
    <property type="component" value="Chromosome I"/>
</dbReference>
<dbReference type="EMBL" id="LT607754">
    <property type="protein sequence ID" value="SCG72407.1"/>
    <property type="molecule type" value="Genomic_DNA"/>
</dbReference>
<proteinExistence type="predicted"/>
<gene>
    <name evidence="1" type="ORF">GA0070613_5074</name>
</gene>